<evidence type="ECO:0000259" key="13">
    <source>
        <dbReference type="Pfam" id="PF12849"/>
    </source>
</evidence>
<dbReference type="InterPro" id="IPR024370">
    <property type="entry name" value="PBP_domain"/>
</dbReference>
<dbReference type="RefSeq" id="WP_154530075.1">
    <property type="nucleotide sequence ID" value="NZ_JAQXTV010000234.1"/>
</dbReference>
<keyword evidence="5 12" id="KW-0813">Transport</keyword>
<dbReference type="EMBL" id="VULX01000001">
    <property type="protein sequence ID" value="MSR90203.1"/>
    <property type="molecule type" value="Genomic_DNA"/>
</dbReference>
<dbReference type="PANTHER" id="PTHR30570:SF4">
    <property type="entry name" value="PHOSPHATE-BINDING PROTEIN PSTS 1"/>
    <property type="match status" value="1"/>
</dbReference>
<comment type="function">
    <text evidence="12">Involved in the system for phosphate transport across the cytoplasmic membrane.</text>
</comment>
<reference evidence="14 15" key="1">
    <citation type="submission" date="2019-08" db="EMBL/GenBank/DDBJ databases">
        <title>In-depth cultivation of the pig gut microbiome towards novel bacterial diversity and tailored functional studies.</title>
        <authorList>
            <person name="Wylensek D."/>
            <person name="Hitch T.C.A."/>
            <person name="Clavel T."/>
        </authorList>
    </citation>
    <scope>NUCLEOTIDE SEQUENCE [LARGE SCALE GENOMIC DNA]</scope>
    <source>
        <strain evidence="14 15">WCA-383-APC-5B</strain>
    </source>
</reference>
<evidence type="ECO:0000256" key="8">
    <source>
        <dbReference type="ARBA" id="ARBA00022729"/>
    </source>
</evidence>
<dbReference type="GO" id="GO:0005886">
    <property type="term" value="C:plasma membrane"/>
    <property type="evidence" value="ECO:0007669"/>
    <property type="project" value="UniProtKB-SubCell"/>
</dbReference>
<evidence type="ECO:0000256" key="3">
    <source>
        <dbReference type="ARBA" id="ARBA00008725"/>
    </source>
</evidence>
<keyword evidence="11 12" id="KW-0449">Lipoprotein</keyword>
<dbReference type="GO" id="GO:0042301">
    <property type="term" value="F:phosphate ion binding"/>
    <property type="evidence" value="ECO:0007669"/>
    <property type="project" value="UniProtKB-UniRule"/>
</dbReference>
<dbReference type="PROSITE" id="PS51257">
    <property type="entry name" value="PROKAR_LIPOPROTEIN"/>
    <property type="match status" value="1"/>
</dbReference>
<evidence type="ECO:0000313" key="14">
    <source>
        <dbReference type="EMBL" id="MSR90203.1"/>
    </source>
</evidence>
<evidence type="ECO:0000256" key="1">
    <source>
        <dbReference type="ARBA" id="ARBA00002841"/>
    </source>
</evidence>
<comment type="function">
    <text evidence="1">Part of the ABC transporter complex PstSACB involved in phosphate import.</text>
</comment>
<evidence type="ECO:0000256" key="10">
    <source>
        <dbReference type="ARBA" id="ARBA00023139"/>
    </source>
</evidence>
<dbReference type="InterPro" id="IPR050811">
    <property type="entry name" value="Phosphate_ABC_transporter"/>
</dbReference>
<comment type="similarity">
    <text evidence="3 12">Belongs to the PstS family.</text>
</comment>
<protein>
    <recommendedName>
        <fullName evidence="12">Phosphate-binding protein</fullName>
    </recommendedName>
</protein>
<evidence type="ECO:0000256" key="7">
    <source>
        <dbReference type="ARBA" id="ARBA00022592"/>
    </source>
</evidence>
<accession>A0A7X2MW63</accession>
<evidence type="ECO:0000256" key="4">
    <source>
        <dbReference type="ARBA" id="ARBA00011529"/>
    </source>
</evidence>
<dbReference type="PANTHER" id="PTHR30570">
    <property type="entry name" value="PERIPLASMIC PHOSPHATE BINDING COMPONENT OF PHOSPHATE ABC TRANSPORTER"/>
    <property type="match status" value="1"/>
</dbReference>
<evidence type="ECO:0000256" key="12">
    <source>
        <dbReference type="RuleBase" id="RU367119"/>
    </source>
</evidence>
<organism evidence="14 15">
    <name type="scientific">Inconstantimicrobium porci</name>
    <dbReference type="NCBI Taxonomy" id="2652291"/>
    <lineage>
        <taxon>Bacteria</taxon>
        <taxon>Bacillati</taxon>
        <taxon>Bacillota</taxon>
        <taxon>Clostridia</taxon>
        <taxon>Eubacteriales</taxon>
        <taxon>Clostridiaceae</taxon>
        <taxon>Inconstantimicrobium</taxon>
    </lineage>
</organism>
<comment type="caution">
    <text evidence="14">The sequence shown here is derived from an EMBL/GenBank/DDBJ whole genome shotgun (WGS) entry which is preliminary data.</text>
</comment>
<name>A0A7X2MW63_9CLOT</name>
<keyword evidence="8 12" id="KW-0732">Signal</keyword>
<dbReference type="NCBIfam" id="TIGR02136">
    <property type="entry name" value="ptsS_2"/>
    <property type="match status" value="1"/>
</dbReference>
<proteinExistence type="inferred from homology"/>
<dbReference type="Proteomes" id="UP000460287">
    <property type="component" value="Unassembled WGS sequence"/>
</dbReference>
<dbReference type="Pfam" id="PF12849">
    <property type="entry name" value="PBP_like_2"/>
    <property type="match status" value="1"/>
</dbReference>
<feature type="signal peptide" evidence="12">
    <location>
        <begin position="1"/>
        <end position="23"/>
    </location>
</feature>
<dbReference type="Gene3D" id="3.40.190.10">
    <property type="entry name" value="Periplasmic binding protein-like II"/>
    <property type="match status" value="2"/>
</dbReference>
<dbReference type="SUPFAM" id="SSF53850">
    <property type="entry name" value="Periplasmic binding protein-like II"/>
    <property type="match status" value="1"/>
</dbReference>
<gene>
    <name evidence="14" type="ORF">FYJ33_01920</name>
</gene>
<evidence type="ECO:0000256" key="11">
    <source>
        <dbReference type="ARBA" id="ARBA00023288"/>
    </source>
</evidence>
<dbReference type="CDD" id="cd13653">
    <property type="entry name" value="PBP2_phosphate_like_1"/>
    <property type="match status" value="1"/>
</dbReference>
<sequence>MKKRTLKFIMSALLVTLGTGLLAGCGDTASSQEGNKNSSTVSGSITIAGSTAMQEFIEKSAKAFQDKNKDASISVQGGGSGTGLTQVSQGAVDIGDSDVFAEEKLEKDTAAKLKDHKVLVQGFALVTSSDVKVKSLKKDDIKKIFSGEIKNWKEVGGDDAAITVIHRPASSGTRATFVKTVLDGSKESENDKIGVTQDSTGSVINSLKSTKGAISYVAMASAKDMNKVAIDDVEPTAENIIAGKYKFWSYGHMYTNGEAKDLTKAFIEFVDSNDNKALFDELGFIQGSKVK</sequence>
<keyword evidence="7 12" id="KW-0592">Phosphate transport</keyword>
<evidence type="ECO:0000256" key="9">
    <source>
        <dbReference type="ARBA" id="ARBA00023136"/>
    </source>
</evidence>
<feature type="domain" description="PBP" evidence="13">
    <location>
        <begin position="37"/>
        <end position="272"/>
    </location>
</feature>
<keyword evidence="6 12" id="KW-1003">Cell membrane</keyword>
<evidence type="ECO:0000256" key="6">
    <source>
        <dbReference type="ARBA" id="ARBA00022475"/>
    </source>
</evidence>
<keyword evidence="9" id="KW-0472">Membrane</keyword>
<dbReference type="GO" id="GO:0006817">
    <property type="term" value="P:phosphate ion transport"/>
    <property type="evidence" value="ECO:0007669"/>
    <property type="project" value="UniProtKB-UniRule"/>
</dbReference>
<dbReference type="InterPro" id="IPR011862">
    <property type="entry name" value="Phos-bd"/>
</dbReference>
<comment type="subunit">
    <text evidence="4 12">The complex is composed of two ATP-binding proteins (PstB), two transmembrane proteins (PstC and PstA) and a solute-binding protein (PstS).</text>
</comment>
<keyword evidence="15" id="KW-1185">Reference proteome</keyword>
<evidence type="ECO:0000256" key="2">
    <source>
        <dbReference type="ARBA" id="ARBA00004193"/>
    </source>
</evidence>
<evidence type="ECO:0000256" key="5">
    <source>
        <dbReference type="ARBA" id="ARBA00022448"/>
    </source>
</evidence>
<keyword evidence="10 12" id="KW-0564">Palmitate</keyword>
<feature type="chain" id="PRO_5039748014" description="Phosphate-binding protein" evidence="12">
    <location>
        <begin position="24"/>
        <end position="291"/>
    </location>
</feature>
<evidence type="ECO:0000313" key="15">
    <source>
        <dbReference type="Proteomes" id="UP000460287"/>
    </source>
</evidence>
<comment type="subcellular location">
    <subcellularLocation>
        <location evidence="2 12">Cell membrane</location>
        <topology evidence="2 12">Lipid-anchor</topology>
    </subcellularLocation>
</comment>
<dbReference type="AlphaFoldDB" id="A0A7X2MW63"/>